<dbReference type="PROSITE" id="PS50926">
    <property type="entry name" value="TRAM"/>
    <property type="match status" value="1"/>
</dbReference>
<dbReference type="GO" id="GO:0051539">
    <property type="term" value="F:4 iron, 4 sulfur cluster binding"/>
    <property type="evidence" value="ECO:0007669"/>
    <property type="project" value="UniProtKB-KW"/>
</dbReference>
<feature type="active site" evidence="7">
    <location>
        <position position="631"/>
    </location>
</feature>
<evidence type="ECO:0000313" key="11">
    <source>
        <dbReference type="Proteomes" id="UP000288943"/>
    </source>
</evidence>
<feature type="compositionally biased region" description="Basic and acidic residues" evidence="8">
    <location>
        <begin position="8"/>
        <end position="28"/>
    </location>
</feature>
<evidence type="ECO:0000256" key="6">
    <source>
        <dbReference type="PROSITE-ProRule" id="PRU01024"/>
    </source>
</evidence>
<dbReference type="InterPro" id="IPR002792">
    <property type="entry name" value="TRAM_dom"/>
</dbReference>
<feature type="active site" description="Nucleophile" evidence="6">
    <location>
        <position position="631"/>
    </location>
</feature>
<dbReference type="InterPro" id="IPR029063">
    <property type="entry name" value="SAM-dependent_MTases_sf"/>
</dbReference>
<dbReference type="Pfam" id="PF05958">
    <property type="entry name" value="tRNA_U5-meth_tr"/>
    <property type="match status" value="1"/>
</dbReference>
<feature type="region of interest" description="Disordered" evidence="8">
    <location>
        <begin position="1"/>
        <end position="40"/>
    </location>
</feature>
<name>A0A410X5C7_9BACL</name>
<organism evidence="10 11">
    <name type="scientific">Paenibacillus chitinolyticus</name>
    <dbReference type="NCBI Taxonomy" id="79263"/>
    <lineage>
        <taxon>Bacteria</taxon>
        <taxon>Bacillati</taxon>
        <taxon>Bacillota</taxon>
        <taxon>Bacilli</taxon>
        <taxon>Bacillales</taxon>
        <taxon>Paenibacillaceae</taxon>
        <taxon>Paenibacillus</taxon>
    </lineage>
</organism>
<comment type="similarity">
    <text evidence="6">Belongs to the class I-like SAM-binding methyltransferase superfamily. RNA M5U methyltransferase family.</text>
</comment>
<feature type="binding site" evidence="6">
    <location>
        <position position="506"/>
    </location>
    <ligand>
        <name>S-adenosyl-L-methionine</name>
        <dbReference type="ChEBI" id="CHEBI:59789"/>
    </ligand>
</feature>
<keyword evidence="4 6" id="KW-0949">S-adenosyl-L-methionine</keyword>
<dbReference type="SUPFAM" id="SSF50249">
    <property type="entry name" value="Nucleic acid-binding proteins"/>
    <property type="match status" value="1"/>
</dbReference>
<dbReference type="Pfam" id="PF01938">
    <property type="entry name" value="TRAM"/>
    <property type="match status" value="1"/>
</dbReference>
<dbReference type="FunFam" id="2.40.50.140:FF:000097">
    <property type="entry name" value="23S rRNA (uracil(1939)-C(5))-methyltransferase RlmD"/>
    <property type="match status" value="1"/>
</dbReference>
<dbReference type="SUPFAM" id="SSF53335">
    <property type="entry name" value="S-adenosyl-L-methionine-dependent methyltransferases"/>
    <property type="match status" value="1"/>
</dbReference>
<feature type="binding site" evidence="6">
    <location>
        <position position="604"/>
    </location>
    <ligand>
        <name>S-adenosyl-L-methionine</name>
        <dbReference type="ChEBI" id="CHEBI:59789"/>
    </ligand>
</feature>
<protein>
    <submittedName>
        <fullName evidence="10">23S rRNA (Uracil(1939)-C(5))-methyltransferase RlmD</fullName>
    </submittedName>
</protein>
<dbReference type="FunFam" id="3.40.50.150:FF:000009">
    <property type="entry name" value="23S rRNA (Uracil(1939)-C(5))-methyltransferase RlmD"/>
    <property type="match status" value="1"/>
</dbReference>
<dbReference type="GO" id="GO:0070475">
    <property type="term" value="P:rRNA base methylation"/>
    <property type="evidence" value="ECO:0007669"/>
    <property type="project" value="TreeGrafter"/>
</dbReference>
<dbReference type="InterPro" id="IPR030390">
    <property type="entry name" value="MeTrfase_TrmA_AS"/>
</dbReference>
<keyword evidence="1" id="KW-0004">4Fe-4S</keyword>
<evidence type="ECO:0000256" key="3">
    <source>
        <dbReference type="ARBA" id="ARBA00022679"/>
    </source>
</evidence>
<proteinExistence type="inferred from homology"/>
<feature type="binding site" evidence="6">
    <location>
        <position position="535"/>
    </location>
    <ligand>
        <name>S-adenosyl-L-methionine</name>
        <dbReference type="ChEBI" id="CHEBI:59789"/>
    </ligand>
</feature>
<feature type="region of interest" description="Disordered" evidence="8">
    <location>
        <begin position="209"/>
        <end position="228"/>
    </location>
</feature>
<keyword evidence="3 6" id="KW-0808">Transferase</keyword>
<dbReference type="Gene3D" id="2.40.50.1070">
    <property type="match status" value="1"/>
</dbReference>
<dbReference type="Gene3D" id="2.40.50.140">
    <property type="entry name" value="Nucleic acid-binding proteins"/>
    <property type="match status" value="1"/>
</dbReference>
<dbReference type="NCBIfam" id="TIGR00479">
    <property type="entry name" value="rumA"/>
    <property type="match status" value="1"/>
</dbReference>
<evidence type="ECO:0000259" key="9">
    <source>
        <dbReference type="PROSITE" id="PS50926"/>
    </source>
</evidence>
<dbReference type="CDD" id="cd02440">
    <property type="entry name" value="AdoMet_MTases"/>
    <property type="match status" value="1"/>
</dbReference>
<dbReference type="PANTHER" id="PTHR11061">
    <property type="entry name" value="RNA M5U METHYLTRANSFERASE"/>
    <property type="match status" value="1"/>
</dbReference>
<sequence>MKPYGEAEAARGERAGSRESGGRARAERTSAPQAGSKRSAALAALPVEKNGEYTAEIIGIGHDGEGVGRVEGFTLFVPGALPGERVRLKVLKLKKQYGYAKLLEVLESSPDRVGAPCPIYDKCGGCQLQHLDYAAQLKVKRQLVVDNLERIGKLRVAKEADAEAGNAVGDASVLRADTVGGNTTRPSEGFKPADEEITVPEDKVINDEALESKEDADDTISGSGLQPLMDTEFVDASDLLEDESDGNLAGDSSAQAQTNDSENITWDNTTGDNTIGGNAALGIGAATGTSPIYDVSEDIGESTLAAGVKSTNLRRGESTEPLKQERVCASEADGIVVYPTIGMSDPWRYRNKAQVPFGEEQGGLVGGFYAQGSHRIIDMETCLIQHANNDEVIAKVKEIGRGLGIRAYQEETHEGLLRHVVVKVGFRTGEIMVVLVTNGKEVPHVAEWIEQIRAAIPGVASICQNVNTGRTNVIFGATTRVLWGREVIYDYIGDVKFAISARSFFQVNPVQTEALYGKALEYAGLTGSETVVDAYCGIGTISLFLAKHAKKVYGVEIVPEAIEDAKRNAELNGIRNAEFAVGGAEDVLPEWQRAGIRPDVIVVDPPRKGCDERLLDTILQLRPERVVYVSCNASTLARDLRVLENGGYRTVCVQPVDMFPHTVHVESVALMSRVEK</sequence>
<dbReference type="OrthoDB" id="9804590at2"/>
<keyword evidence="2 6" id="KW-0489">Methyltransferase</keyword>
<keyword evidence="1" id="KW-0479">Metal-binding</keyword>
<dbReference type="EMBL" id="CP026520">
    <property type="protein sequence ID" value="QAV21815.1"/>
    <property type="molecule type" value="Genomic_DNA"/>
</dbReference>
<evidence type="ECO:0000256" key="1">
    <source>
        <dbReference type="ARBA" id="ARBA00022485"/>
    </source>
</evidence>
<dbReference type="KEGG" id="pchi:PC41400_27280"/>
<dbReference type="Proteomes" id="UP000288943">
    <property type="component" value="Chromosome"/>
</dbReference>
<feature type="domain" description="TRAM" evidence="9">
    <location>
        <begin position="46"/>
        <end position="104"/>
    </location>
</feature>
<evidence type="ECO:0000256" key="2">
    <source>
        <dbReference type="ARBA" id="ARBA00022603"/>
    </source>
</evidence>
<dbReference type="InterPro" id="IPR012340">
    <property type="entry name" value="NA-bd_OB-fold"/>
</dbReference>
<dbReference type="PROSITE" id="PS01231">
    <property type="entry name" value="TRMA_2"/>
    <property type="match status" value="1"/>
</dbReference>
<dbReference type="PROSITE" id="PS01230">
    <property type="entry name" value="TRMA_1"/>
    <property type="match status" value="1"/>
</dbReference>
<evidence type="ECO:0000313" key="10">
    <source>
        <dbReference type="EMBL" id="QAV21815.1"/>
    </source>
</evidence>
<keyword evidence="1" id="KW-0408">Iron</keyword>
<dbReference type="Gene3D" id="3.40.50.150">
    <property type="entry name" value="Vaccinia Virus protein VP39"/>
    <property type="match status" value="2"/>
</dbReference>
<feature type="binding site" evidence="6">
    <location>
        <position position="556"/>
    </location>
    <ligand>
        <name>S-adenosyl-L-methionine</name>
        <dbReference type="ChEBI" id="CHEBI:59789"/>
    </ligand>
</feature>
<dbReference type="InterPro" id="IPR030391">
    <property type="entry name" value="MeTrfase_TrmA_CS"/>
</dbReference>
<evidence type="ECO:0000256" key="4">
    <source>
        <dbReference type="ARBA" id="ARBA00022691"/>
    </source>
</evidence>
<accession>A0A410X5C7</accession>
<dbReference type="FunFam" id="2.40.50.1070:FF:000003">
    <property type="entry name" value="23S rRNA (Uracil-5-)-methyltransferase RumA"/>
    <property type="match status" value="1"/>
</dbReference>
<feature type="region of interest" description="Disordered" evidence="8">
    <location>
        <begin position="242"/>
        <end position="271"/>
    </location>
</feature>
<dbReference type="InterPro" id="IPR010280">
    <property type="entry name" value="U5_MeTrfase_fam"/>
</dbReference>
<evidence type="ECO:0000256" key="5">
    <source>
        <dbReference type="ARBA" id="ARBA00023014"/>
    </source>
</evidence>
<dbReference type="GO" id="GO:0070041">
    <property type="term" value="F:rRNA (uridine-C5-)-methyltransferase activity"/>
    <property type="evidence" value="ECO:0007669"/>
    <property type="project" value="UniProtKB-ARBA"/>
</dbReference>
<keyword evidence="5" id="KW-0411">Iron-sulfur</keyword>
<gene>
    <name evidence="10" type="ORF">PC41400_27280</name>
</gene>
<dbReference type="AlphaFoldDB" id="A0A410X5C7"/>
<feature type="compositionally biased region" description="Polar residues" evidence="8">
    <location>
        <begin position="250"/>
        <end position="271"/>
    </location>
</feature>
<evidence type="ECO:0000256" key="8">
    <source>
        <dbReference type="SAM" id="MobiDB-lite"/>
    </source>
</evidence>
<dbReference type="PROSITE" id="PS51687">
    <property type="entry name" value="SAM_MT_RNA_M5U"/>
    <property type="match status" value="1"/>
</dbReference>
<evidence type="ECO:0000256" key="7">
    <source>
        <dbReference type="PROSITE-ProRule" id="PRU10015"/>
    </source>
</evidence>
<dbReference type="PANTHER" id="PTHR11061:SF30">
    <property type="entry name" value="TRNA (URACIL(54)-C(5))-METHYLTRANSFERASE"/>
    <property type="match status" value="1"/>
</dbReference>
<reference evidence="10 11" key="1">
    <citation type="submission" date="2018-01" db="EMBL/GenBank/DDBJ databases">
        <title>The whole genome sequencing and assembly of Paenibacillus chitinolyticus KCCM 41400 strain.</title>
        <authorList>
            <person name="Kim J.-Y."/>
            <person name="Park M.-K."/>
            <person name="Lee Y.-J."/>
            <person name="Yi H."/>
            <person name="Bahn Y.-S."/>
            <person name="Kim J.F."/>
            <person name="Lee D.-W."/>
        </authorList>
    </citation>
    <scope>NUCLEOTIDE SEQUENCE [LARGE SCALE GENOMIC DNA]</scope>
    <source>
        <strain evidence="10 11">KCCM 41400</strain>
    </source>
</reference>